<proteinExistence type="predicted"/>
<organism evidence="4">
    <name type="scientific">Ananas comosus</name>
    <name type="common">Pineapple</name>
    <name type="synonym">Ananas ananas</name>
    <dbReference type="NCBI Taxonomy" id="4615"/>
    <lineage>
        <taxon>Eukaryota</taxon>
        <taxon>Viridiplantae</taxon>
        <taxon>Streptophyta</taxon>
        <taxon>Embryophyta</taxon>
        <taxon>Tracheophyta</taxon>
        <taxon>Spermatophyta</taxon>
        <taxon>Magnoliopsida</taxon>
        <taxon>Liliopsida</taxon>
        <taxon>Poales</taxon>
        <taxon>Bromeliaceae</taxon>
        <taxon>Bromelioideae</taxon>
        <taxon>Ananas</taxon>
    </lineage>
</organism>
<feature type="compositionally biased region" description="Low complexity" evidence="1">
    <location>
        <begin position="103"/>
        <end position="123"/>
    </location>
</feature>
<reference evidence="3 4" key="2">
    <citation type="submission" date="2025-04" db="UniProtKB">
        <authorList>
            <consortium name="RefSeq"/>
        </authorList>
    </citation>
    <scope>IDENTIFICATION</scope>
    <source>
        <tissue evidence="3 4">Leaf</tissue>
    </source>
</reference>
<feature type="region of interest" description="Disordered" evidence="1">
    <location>
        <begin position="161"/>
        <end position="194"/>
    </location>
</feature>
<evidence type="ECO:0000313" key="2">
    <source>
        <dbReference type="Proteomes" id="UP000515123"/>
    </source>
</evidence>
<gene>
    <name evidence="4" type="primary">LOC109716786</name>
    <name evidence="3" type="synonym">LOC109705782</name>
</gene>
<name>A0A6P5FNR7_ANACO</name>
<dbReference type="GeneID" id="109716786"/>
<feature type="region of interest" description="Disordered" evidence="1">
    <location>
        <begin position="86"/>
        <end position="125"/>
    </location>
</feature>
<dbReference type="GeneID" id="109705782"/>
<sequence>MEWYWQITRRWISRPVQRPPLTYQPRGQIERALVDALRQAQMGIRGLVHDRPSYDAMVETLTSMDVHIESVLEYIPSIPVAADVGGRDFGQPSTSGHHRRHSPTSTVSYSRSSLRVSRSPSPSDVADILAAPSRFPSLPLDLDSLPPPVSREHFRLVYSRRHAASSSQVRPASTPATIEGDRPESEETQAVPEHPEGIIIADLDQMAGIEALDDVPIAELDVQGGRRRGRGRGRRGRGRSRD</sequence>
<evidence type="ECO:0000313" key="4">
    <source>
        <dbReference type="RefSeq" id="XP_020097946.1"/>
    </source>
</evidence>
<dbReference type="RefSeq" id="XP_020097946.1">
    <property type="nucleotide sequence ID" value="XM_020242357.1"/>
</dbReference>
<protein>
    <submittedName>
        <fullName evidence="3">Uncharacterized protein LOC109705782</fullName>
    </submittedName>
    <submittedName>
        <fullName evidence="4">Uncharacterized protein LOC109716786</fullName>
    </submittedName>
</protein>
<feature type="compositionally biased region" description="Basic residues" evidence="1">
    <location>
        <begin position="225"/>
        <end position="242"/>
    </location>
</feature>
<dbReference type="AlphaFoldDB" id="A0A6P5FNR7"/>
<feature type="compositionally biased region" description="Polar residues" evidence="1">
    <location>
        <begin position="164"/>
        <end position="176"/>
    </location>
</feature>
<dbReference type="Gramene" id="Aco029195.1.mrna1">
    <property type="protein sequence ID" value="Aco029195.1.mrna1"/>
    <property type="gene ID" value="Aco029195.1.path1"/>
</dbReference>
<feature type="region of interest" description="Disordered" evidence="1">
    <location>
        <begin position="213"/>
        <end position="242"/>
    </location>
</feature>
<evidence type="ECO:0000256" key="1">
    <source>
        <dbReference type="SAM" id="MobiDB-lite"/>
    </source>
</evidence>
<dbReference type="Proteomes" id="UP000515123">
    <property type="component" value="Linkage group 10"/>
</dbReference>
<evidence type="ECO:0000313" key="3">
    <source>
        <dbReference type="RefSeq" id="XP_020082157.1"/>
    </source>
</evidence>
<keyword evidence="2" id="KW-1185">Reference proteome</keyword>
<dbReference type="RefSeq" id="XP_020082157.1">
    <property type="nucleotide sequence ID" value="XM_020226568.1"/>
</dbReference>
<accession>A0A6P5FNR7</accession>
<reference evidence="2" key="1">
    <citation type="journal article" date="2015" name="Nat. Genet.">
        <title>The pineapple genome and the evolution of CAM photosynthesis.</title>
        <authorList>
            <person name="Ming R."/>
            <person name="VanBuren R."/>
            <person name="Wai C.M."/>
            <person name="Tang H."/>
            <person name="Schatz M.C."/>
            <person name="Bowers J.E."/>
            <person name="Lyons E."/>
            <person name="Wang M.L."/>
            <person name="Chen J."/>
            <person name="Biggers E."/>
            <person name="Zhang J."/>
            <person name="Huang L."/>
            <person name="Zhang L."/>
            <person name="Miao W."/>
            <person name="Zhang J."/>
            <person name="Ye Z."/>
            <person name="Miao C."/>
            <person name="Lin Z."/>
            <person name="Wang H."/>
            <person name="Zhou H."/>
            <person name="Yim W.C."/>
            <person name="Priest H.D."/>
            <person name="Zheng C."/>
            <person name="Woodhouse M."/>
            <person name="Edger P.P."/>
            <person name="Guyot R."/>
            <person name="Guo H.B."/>
            <person name="Guo H."/>
            <person name="Zheng G."/>
            <person name="Singh R."/>
            <person name="Sharma A."/>
            <person name="Min X."/>
            <person name="Zheng Y."/>
            <person name="Lee H."/>
            <person name="Gurtowski J."/>
            <person name="Sedlazeck F.J."/>
            <person name="Harkess A."/>
            <person name="McKain M.R."/>
            <person name="Liao Z."/>
            <person name="Fang J."/>
            <person name="Liu J."/>
            <person name="Zhang X."/>
            <person name="Zhang Q."/>
            <person name="Hu W."/>
            <person name="Qin Y."/>
            <person name="Wang K."/>
            <person name="Chen L.Y."/>
            <person name="Shirley N."/>
            <person name="Lin Y.R."/>
            <person name="Liu L.Y."/>
            <person name="Hernandez A.G."/>
            <person name="Wright C.L."/>
            <person name="Bulone V."/>
            <person name="Tuskan G.A."/>
            <person name="Heath K."/>
            <person name="Zee F."/>
            <person name="Moore P.H."/>
            <person name="Sunkar R."/>
            <person name="Leebens-Mack J.H."/>
            <person name="Mockler T."/>
            <person name="Bennetzen J.L."/>
            <person name="Freeling M."/>
            <person name="Sankoff D."/>
            <person name="Paterson A.H."/>
            <person name="Zhu X."/>
            <person name="Yang X."/>
            <person name="Smith J.A."/>
            <person name="Cushman J.C."/>
            <person name="Paull R.E."/>
            <person name="Yu Q."/>
        </authorList>
    </citation>
    <scope>NUCLEOTIDE SEQUENCE [LARGE SCALE GENOMIC DNA]</scope>
    <source>
        <strain evidence="2">cv. F153</strain>
    </source>
</reference>